<organism evidence="2 3">
    <name type="scientific">Araneus ventricosus</name>
    <name type="common">Orbweaver spider</name>
    <name type="synonym">Epeira ventricosa</name>
    <dbReference type="NCBI Taxonomy" id="182803"/>
    <lineage>
        <taxon>Eukaryota</taxon>
        <taxon>Metazoa</taxon>
        <taxon>Ecdysozoa</taxon>
        <taxon>Arthropoda</taxon>
        <taxon>Chelicerata</taxon>
        <taxon>Arachnida</taxon>
        <taxon>Araneae</taxon>
        <taxon>Araneomorphae</taxon>
        <taxon>Entelegynae</taxon>
        <taxon>Araneoidea</taxon>
        <taxon>Araneidae</taxon>
        <taxon>Araneus</taxon>
    </lineage>
</organism>
<dbReference type="AlphaFoldDB" id="A0A4Y2CDB4"/>
<proteinExistence type="predicted"/>
<dbReference type="EMBL" id="BGPR01086167">
    <property type="protein sequence ID" value="GBM02391.1"/>
    <property type="molecule type" value="Genomic_DNA"/>
</dbReference>
<evidence type="ECO:0000256" key="1">
    <source>
        <dbReference type="SAM" id="MobiDB-lite"/>
    </source>
</evidence>
<feature type="region of interest" description="Disordered" evidence="1">
    <location>
        <begin position="102"/>
        <end position="122"/>
    </location>
</feature>
<comment type="caution">
    <text evidence="2">The sequence shown here is derived from an EMBL/GenBank/DDBJ whole genome shotgun (WGS) entry which is preliminary data.</text>
</comment>
<keyword evidence="3" id="KW-1185">Reference proteome</keyword>
<sequence>WNLLLSDDRRTDTSCGKSWVESCDDPEDSTVSSCIDVLETLIPKISGASRGKQTYGHLNNLYKLSSVYRNNALDKAIYENLKNLLRFNRVYGKNALDKKTYGHLKDQSKKKQRLQQQRTRQEILRTPELPDNREQRLCVDRSQHVSLRQTSMRKGLYLKAFRYDPTKDYWIHPKAAICKMNIIYKYCRAKNCKCEALGMCCSNGKVKLPSLDSPPKPFYSLIFGVTL</sequence>
<feature type="non-terminal residue" evidence="2">
    <location>
        <position position="1"/>
    </location>
</feature>
<dbReference type="Proteomes" id="UP000499080">
    <property type="component" value="Unassembled WGS sequence"/>
</dbReference>
<name>A0A4Y2CDB4_ARAVE</name>
<accession>A0A4Y2CDB4</accession>
<evidence type="ECO:0000313" key="3">
    <source>
        <dbReference type="Proteomes" id="UP000499080"/>
    </source>
</evidence>
<protein>
    <submittedName>
        <fullName evidence="2">Uncharacterized protein</fullName>
    </submittedName>
</protein>
<reference evidence="2 3" key="1">
    <citation type="journal article" date="2019" name="Sci. Rep.">
        <title>Orb-weaving spider Araneus ventricosus genome elucidates the spidroin gene catalogue.</title>
        <authorList>
            <person name="Kono N."/>
            <person name="Nakamura H."/>
            <person name="Ohtoshi R."/>
            <person name="Moran D.A.P."/>
            <person name="Shinohara A."/>
            <person name="Yoshida Y."/>
            <person name="Fujiwara M."/>
            <person name="Mori M."/>
            <person name="Tomita M."/>
            <person name="Arakawa K."/>
        </authorList>
    </citation>
    <scope>NUCLEOTIDE SEQUENCE [LARGE SCALE GENOMIC DNA]</scope>
</reference>
<evidence type="ECO:0000313" key="2">
    <source>
        <dbReference type="EMBL" id="GBM02391.1"/>
    </source>
</evidence>
<gene>
    <name evidence="2" type="ORF">AVEN_63329_1</name>
</gene>